<organism evidence="2">
    <name type="scientific">uncultured Caudovirales phage</name>
    <dbReference type="NCBI Taxonomy" id="2100421"/>
    <lineage>
        <taxon>Viruses</taxon>
        <taxon>Duplodnaviria</taxon>
        <taxon>Heunggongvirae</taxon>
        <taxon>Uroviricota</taxon>
        <taxon>Caudoviricetes</taxon>
        <taxon>Peduoviridae</taxon>
        <taxon>Maltschvirus</taxon>
        <taxon>Maltschvirus maltsch</taxon>
    </lineage>
</organism>
<evidence type="ECO:0000313" key="3">
    <source>
        <dbReference type="EMBL" id="CAB4183299.1"/>
    </source>
</evidence>
<dbReference type="EMBL" id="LR796936">
    <property type="protein sequence ID" value="CAB4176454.1"/>
    <property type="molecule type" value="Genomic_DNA"/>
</dbReference>
<protein>
    <submittedName>
        <fullName evidence="2">Uncharacterized protein</fullName>
    </submittedName>
</protein>
<evidence type="ECO:0000313" key="7">
    <source>
        <dbReference type="EMBL" id="CAB5227369.1"/>
    </source>
</evidence>
<evidence type="ECO:0000313" key="4">
    <source>
        <dbReference type="EMBL" id="CAB4197282.1"/>
    </source>
</evidence>
<evidence type="ECO:0000313" key="6">
    <source>
        <dbReference type="EMBL" id="CAB4217382.1"/>
    </source>
</evidence>
<gene>
    <name evidence="3" type="ORF">UFOVP1082_28</name>
    <name evidence="4" type="ORF">UFOVP1322_13</name>
    <name evidence="5" type="ORF">UFOVP1434_35</name>
    <name evidence="7" type="ORF">UFOVP1529_47</name>
    <name evidence="6" type="ORF">UFOVP1593_28</name>
    <name evidence="1" type="ORF">UFOVP906_6</name>
    <name evidence="2" type="ORF">UFOVP992_32</name>
</gene>
<sequence>MNYFIVKYRDEDTKEEHEYKPMTMTSAIQILRVLAQDGYKVSIQLIITKGIIT</sequence>
<dbReference type="EMBL" id="LR796850">
    <property type="protein sequence ID" value="CAB4169811.1"/>
    <property type="molecule type" value="Genomic_DNA"/>
</dbReference>
<name>A0A6J5QA07_9CAUD</name>
<evidence type="ECO:0000313" key="2">
    <source>
        <dbReference type="EMBL" id="CAB4176454.1"/>
    </source>
</evidence>
<accession>A0A6J5QA07</accession>
<dbReference type="EMBL" id="LR797256">
    <property type="protein sequence ID" value="CAB4197282.1"/>
    <property type="molecule type" value="Genomic_DNA"/>
</dbReference>
<dbReference type="EMBL" id="LR797447">
    <property type="protein sequence ID" value="CAB4217382.1"/>
    <property type="molecule type" value="Genomic_DNA"/>
</dbReference>
<proteinExistence type="predicted"/>
<evidence type="ECO:0000313" key="1">
    <source>
        <dbReference type="EMBL" id="CAB4169811.1"/>
    </source>
</evidence>
<dbReference type="EMBL" id="LR797385">
    <property type="protein sequence ID" value="CAB4212674.1"/>
    <property type="molecule type" value="Genomic_DNA"/>
</dbReference>
<dbReference type="EMBL" id="LR797035">
    <property type="protein sequence ID" value="CAB4183299.1"/>
    <property type="molecule type" value="Genomic_DNA"/>
</dbReference>
<dbReference type="EMBL" id="LR798371">
    <property type="protein sequence ID" value="CAB5227369.1"/>
    <property type="molecule type" value="Genomic_DNA"/>
</dbReference>
<reference evidence="2" key="1">
    <citation type="submission" date="2020-05" db="EMBL/GenBank/DDBJ databases">
        <authorList>
            <person name="Chiriac C."/>
            <person name="Salcher M."/>
            <person name="Ghai R."/>
            <person name="Kavagutti S V."/>
        </authorList>
    </citation>
    <scope>NUCLEOTIDE SEQUENCE</scope>
</reference>
<evidence type="ECO:0000313" key="5">
    <source>
        <dbReference type="EMBL" id="CAB4212674.1"/>
    </source>
</evidence>